<evidence type="ECO:0000313" key="4">
    <source>
        <dbReference type="Proteomes" id="UP000193685"/>
    </source>
</evidence>
<comment type="similarity">
    <text evidence="1">Belongs to the PPR family. P subfamily.</text>
</comment>
<evidence type="ECO:0000256" key="1">
    <source>
        <dbReference type="ARBA" id="ARBA00007626"/>
    </source>
</evidence>
<comment type="caution">
    <text evidence="3">The sequence shown here is derived from an EMBL/GenBank/DDBJ whole genome shotgun (WGS) entry which is preliminary data.</text>
</comment>
<dbReference type="Proteomes" id="UP000193685">
    <property type="component" value="Unassembled WGS sequence"/>
</dbReference>
<organism evidence="3 4">
    <name type="scientific">Protomyces lactucae-debilis</name>
    <dbReference type="NCBI Taxonomy" id="2754530"/>
    <lineage>
        <taxon>Eukaryota</taxon>
        <taxon>Fungi</taxon>
        <taxon>Dikarya</taxon>
        <taxon>Ascomycota</taxon>
        <taxon>Taphrinomycotina</taxon>
        <taxon>Taphrinomycetes</taxon>
        <taxon>Taphrinales</taxon>
        <taxon>Protomycetaceae</taxon>
        <taxon>Protomyces</taxon>
    </lineage>
</organism>
<dbReference type="OrthoDB" id="185373at2759"/>
<dbReference type="InterPro" id="IPR002885">
    <property type="entry name" value="PPR_rpt"/>
</dbReference>
<dbReference type="NCBIfam" id="TIGR00756">
    <property type="entry name" value="PPR"/>
    <property type="match status" value="1"/>
</dbReference>
<name>A0A1Y2FIP7_PROLT</name>
<keyword evidence="4" id="KW-1185">Reference proteome</keyword>
<sequence>MISFCAVIISSEPQLQHALHMDVRMCCWHAPLLVLCLRSRFPFKFVAAAANSTSILQGKSQSAEDARAVYCMIERAPSLACLRFLRAIVSSPPAGAAAVSKSRCRRMHAHTESTVSSVWPLFRKALQAASTTSSRKIPTATKKAAPLANDKLLDIKHWSADEYLSALTAAKYRKRWATIVHLYKQSLVHDVPLNEWSFDLYCRAEAYQGNAALLRQLALDLVDSPASASTWRINTIIHGLVLCGDVATAIDTVGELLQLNSDKLDTSTFNVLLKGARLGSVDSDLLNQAEDMRAQVEVGKDIISYNTLISAYLKLGNRKKACTYLDRVLSNGLATESSFGPFIHDALQQHDWQEAQNWLQRMRDLEIPRSIKTYLPFLVSACKQSDWDKLSETLYTIFEEEKLLLNTAILNVLLHAILKQRDYERIPDLMACFDDTICPDESTAVAIRAHIRELEQAAHETVPDRVAASLLRSAESWEIPMATSMRGRDRFARQRDEIKAFIGEGDFRSAAVALNSVRRRGVRPPLSLLYAIFHGLVQKRRFKYAREIYAYMTTLPGQTSEKTHTSLFALLQGTGPQLEREVEQLLQACIVFDDRPGTQLYTAAAVKLYRDGQFFAAIRLLRNAVVASTGLLLDVVACLVLVQCYSKLKDIAGMIWCLEQMKSNKCILDTKARRRVRRMIDEVDEGEQGQDREGVQQALQLLSEVPAQGRTLERDVMRLAEGLAKHEKA</sequence>
<dbReference type="PANTHER" id="PTHR46128:SF211">
    <property type="entry name" value="PENTACOTRIPEPTIDE-REPEAT REGION OF PRORP DOMAIN-CONTAINING PROTEIN"/>
    <property type="match status" value="1"/>
</dbReference>
<evidence type="ECO:0000313" key="3">
    <source>
        <dbReference type="EMBL" id="ORY83842.1"/>
    </source>
</evidence>
<dbReference type="InterPro" id="IPR050872">
    <property type="entry name" value="PPR_P_subfamily"/>
</dbReference>
<dbReference type="GO" id="GO:0005739">
    <property type="term" value="C:mitochondrion"/>
    <property type="evidence" value="ECO:0007669"/>
    <property type="project" value="UniProtKB-ARBA"/>
</dbReference>
<dbReference type="EMBL" id="MCFI01000007">
    <property type="protein sequence ID" value="ORY83842.1"/>
    <property type="molecule type" value="Genomic_DNA"/>
</dbReference>
<dbReference type="GeneID" id="63785737"/>
<protein>
    <recommendedName>
        <fullName evidence="5">Pentacotripeptide-repeat region of PRORP domain-containing protein</fullName>
    </recommendedName>
</protein>
<dbReference type="InterPro" id="IPR011990">
    <property type="entry name" value="TPR-like_helical_dom_sf"/>
</dbReference>
<evidence type="ECO:0008006" key="5">
    <source>
        <dbReference type="Google" id="ProtNLM"/>
    </source>
</evidence>
<feature type="repeat" description="PPR" evidence="2">
    <location>
        <begin position="301"/>
        <end position="335"/>
    </location>
</feature>
<dbReference type="PROSITE" id="PS51375">
    <property type="entry name" value="PPR"/>
    <property type="match status" value="1"/>
</dbReference>
<dbReference type="STRING" id="56484.A0A1Y2FIP7"/>
<dbReference type="AlphaFoldDB" id="A0A1Y2FIP7"/>
<dbReference type="Pfam" id="PF01535">
    <property type="entry name" value="PPR"/>
    <property type="match status" value="1"/>
</dbReference>
<evidence type="ECO:0000256" key="2">
    <source>
        <dbReference type="PROSITE-ProRule" id="PRU00708"/>
    </source>
</evidence>
<dbReference type="PANTHER" id="PTHR46128">
    <property type="entry name" value="MITOCHONDRIAL GROUP I INTRON SPLICING FACTOR CCM1"/>
    <property type="match status" value="1"/>
</dbReference>
<dbReference type="RefSeq" id="XP_040726137.1">
    <property type="nucleotide sequence ID" value="XM_040869138.1"/>
</dbReference>
<gene>
    <name evidence="3" type="ORF">BCR37DRAFT_378856</name>
</gene>
<reference evidence="3 4" key="1">
    <citation type="submission" date="2016-07" db="EMBL/GenBank/DDBJ databases">
        <title>Pervasive Adenine N6-methylation of Active Genes in Fungi.</title>
        <authorList>
            <consortium name="DOE Joint Genome Institute"/>
            <person name="Mondo S.J."/>
            <person name="Dannebaum R.O."/>
            <person name="Kuo R.C."/>
            <person name="Labutti K."/>
            <person name="Haridas S."/>
            <person name="Kuo A."/>
            <person name="Salamov A."/>
            <person name="Ahrendt S.R."/>
            <person name="Lipzen A."/>
            <person name="Sullivan W."/>
            <person name="Andreopoulos W.B."/>
            <person name="Clum A."/>
            <person name="Lindquist E."/>
            <person name="Daum C."/>
            <person name="Ramamoorthy G.K."/>
            <person name="Gryganskyi A."/>
            <person name="Culley D."/>
            <person name="Magnuson J.K."/>
            <person name="James T.Y."/>
            <person name="O'Malley M.A."/>
            <person name="Stajich J.E."/>
            <person name="Spatafora J.W."/>
            <person name="Visel A."/>
            <person name="Grigoriev I.V."/>
        </authorList>
    </citation>
    <scope>NUCLEOTIDE SEQUENCE [LARGE SCALE GENOMIC DNA]</scope>
    <source>
        <strain evidence="3 4">12-1054</strain>
    </source>
</reference>
<dbReference type="Gene3D" id="1.25.40.10">
    <property type="entry name" value="Tetratricopeptide repeat domain"/>
    <property type="match status" value="3"/>
</dbReference>
<accession>A0A1Y2FIP7</accession>
<proteinExistence type="inferred from homology"/>